<feature type="transmembrane region" description="Helical" evidence="6">
    <location>
        <begin position="228"/>
        <end position="250"/>
    </location>
</feature>
<evidence type="ECO:0000313" key="7">
    <source>
        <dbReference type="EMBL" id="KAJ6056875.1"/>
    </source>
</evidence>
<sequence length="312" mass="31721">MSEAAVAVTATATTLPTASTNTITTLAMTTVFTPPASCSSSWTFEPSGANNIASGLLLQNAAASDNADPNCFPSGYTHFGRQMASIAYSPGVCPVGYTTANLVIHNPVTTAQCCLSNFEYLTVSMGEDSTYAGCTSMLPSDSSTIVTVRQVSGESTQVSGPITMWAQPIQIQLQATDASLFTTATSTSASASNSATATATSTSTSTSTSASGAPSSSSGSGLSQGASIGIGVGVGVGGALIIAVLAFWFFRRRQTKKNMDPSYQRAGHPEASELGGSSQQTAPESVGAYTRSTNPSELAADQGPKPVHELYG</sequence>
<dbReference type="EMBL" id="JAQJZL010000001">
    <property type="protein sequence ID" value="KAJ6056875.1"/>
    <property type="molecule type" value="Genomic_DNA"/>
</dbReference>
<keyword evidence="4 6" id="KW-0472">Membrane</keyword>
<dbReference type="Proteomes" id="UP001219568">
    <property type="component" value="Unassembled WGS sequence"/>
</dbReference>
<dbReference type="GO" id="GO:0016020">
    <property type="term" value="C:membrane"/>
    <property type="evidence" value="ECO:0007669"/>
    <property type="project" value="UniProtKB-SubCell"/>
</dbReference>
<evidence type="ECO:0000256" key="3">
    <source>
        <dbReference type="ARBA" id="ARBA00022989"/>
    </source>
</evidence>
<keyword evidence="2 6" id="KW-0812">Transmembrane</keyword>
<comment type="caution">
    <text evidence="7">The sequence shown here is derived from an EMBL/GenBank/DDBJ whole genome shotgun (WGS) entry which is preliminary data.</text>
</comment>
<gene>
    <name evidence="7" type="ORF">N7460_000149</name>
</gene>
<reference evidence="7" key="1">
    <citation type="journal article" date="2023" name="IMA Fungus">
        <title>Comparative genomic study of the Penicillium genus elucidates a diverse pangenome and 15 lateral gene transfer events.</title>
        <authorList>
            <person name="Petersen C."/>
            <person name="Sorensen T."/>
            <person name="Nielsen M.R."/>
            <person name="Sondergaard T.E."/>
            <person name="Sorensen J.L."/>
            <person name="Fitzpatrick D.A."/>
            <person name="Frisvad J.C."/>
            <person name="Nielsen K.L."/>
        </authorList>
    </citation>
    <scope>NUCLEOTIDE SEQUENCE</scope>
    <source>
        <strain evidence="7">IBT 15450</strain>
    </source>
</reference>
<feature type="region of interest" description="Disordered" evidence="5">
    <location>
        <begin position="260"/>
        <end position="312"/>
    </location>
</feature>
<evidence type="ECO:0000256" key="1">
    <source>
        <dbReference type="ARBA" id="ARBA00004167"/>
    </source>
</evidence>
<accession>A0AAD6NEU3</accession>
<protein>
    <submittedName>
        <fullName evidence="7">Uncharacterized protein</fullName>
    </submittedName>
</protein>
<organism evidence="7 8">
    <name type="scientific">Penicillium canescens</name>
    <dbReference type="NCBI Taxonomy" id="5083"/>
    <lineage>
        <taxon>Eukaryota</taxon>
        <taxon>Fungi</taxon>
        <taxon>Dikarya</taxon>
        <taxon>Ascomycota</taxon>
        <taxon>Pezizomycotina</taxon>
        <taxon>Eurotiomycetes</taxon>
        <taxon>Eurotiomycetidae</taxon>
        <taxon>Eurotiales</taxon>
        <taxon>Aspergillaceae</taxon>
        <taxon>Penicillium</taxon>
    </lineage>
</organism>
<evidence type="ECO:0000256" key="5">
    <source>
        <dbReference type="SAM" id="MobiDB-lite"/>
    </source>
</evidence>
<evidence type="ECO:0000313" key="8">
    <source>
        <dbReference type="Proteomes" id="UP001219568"/>
    </source>
</evidence>
<evidence type="ECO:0000256" key="4">
    <source>
        <dbReference type="ARBA" id="ARBA00023136"/>
    </source>
</evidence>
<dbReference type="InterPro" id="IPR051694">
    <property type="entry name" value="Immunoregulatory_rcpt-like"/>
</dbReference>
<evidence type="ECO:0000256" key="2">
    <source>
        <dbReference type="ARBA" id="ARBA00022692"/>
    </source>
</evidence>
<name>A0AAD6NEU3_PENCN</name>
<dbReference type="PANTHER" id="PTHR15549">
    <property type="entry name" value="PAIRED IMMUNOGLOBULIN-LIKE TYPE 2 RECEPTOR"/>
    <property type="match status" value="1"/>
</dbReference>
<comment type="subcellular location">
    <subcellularLocation>
        <location evidence="1">Membrane</location>
        <topology evidence="1">Single-pass membrane protein</topology>
    </subcellularLocation>
</comment>
<keyword evidence="8" id="KW-1185">Reference proteome</keyword>
<dbReference type="AlphaFoldDB" id="A0AAD6NEU3"/>
<evidence type="ECO:0000256" key="6">
    <source>
        <dbReference type="SAM" id="Phobius"/>
    </source>
</evidence>
<keyword evidence="3 6" id="KW-1133">Transmembrane helix</keyword>
<reference evidence="7" key="2">
    <citation type="submission" date="2023-01" db="EMBL/GenBank/DDBJ databases">
        <authorList>
            <person name="Petersen C."/>
        </authorList>
    </citation>
    <scope>NUCLEOTIDE SEQUENCE</scope>
    <source>
        <strain evidence="7">IBT 15450</strain>
    </source>
</reference>
<feature type="region of interest" description="Disordered" evidence="5">
    <location>
        <begin position="191"/>
        <end position="222"/>
    </location>
</feature>
<dbReference type="GO" id="GO:0071944">
    <property type="term" value="C:cell periphery"/>
    <property type="evidence" value="ECO:0007669"/>
    <property type="project" value="UniProtKB-ARBA"/>
</dbReference>
<proteinExistence type="predicted"/>